<dbReference type="Proteomes" id="UP000283509">
    <property type="component" value="Unassembled WGS sequence"/>
</dbReference>
<dbReference type="Pfam" id="PF19055">
    <property type="entry name" value="ABC2_membrane_7"/>
    <property type="match status" value="1"/>
</dbReference>
<dbReference type="STRING" id="6689.A0A423TTF4"/>
<reference evidence="10 11" key="1">
    <citation type="submission" date="2018-04" db="EMBL/GenBank/DDBJ databases">
        <authorList>
            <person name="Zhang X."/>
            <person name="Yuan J."/>
            <person name="Li F."/>
            <person name="Xiang J."/>
        </authorList>
    </citation>
    <scope>NUCLEOTIDE SEQUENCE [LARGE SCALE GENOMIC DNA]</scope>
    <source>
        <tissue evidence="10">Muscle</tissue>
    </source>
</reference>
<reference evidence="10 11" key="2">
    <citation type="submission" date="2019-01" db="EMBL/GenBank/DDBJ databases">
        <title>The decoding of complex shrimp genome reveals the adaptation for benthos swimmer, frequently molting mechanism and breeding impact on genome.</title>
        <authorList>
            <person name="Sun Y."/>
            <person name="Gao Y."/>
            <person name="Yu Y."/>
        </authorList>
    </citation>
    <scope>NUCLEOTIDE SEQUENCE [LARGE SCALE GENOMIC DNA]</scope>
    <source>
        <tissue evidence="10">Muscle</tissue>
    </source>
</reference>
<evidence type="ECO:0000256" key="1">
    <source>
        <dbReference type="ARBA" id="ARBA00004141"/>
    </source>
</evidence>
<feature type="transmembrane region" description="Helical" evidence="7">
    <location>
        <begin position="416"/>
        <end position="436"/>
    </location>
</feature>
<dbReference type="Gene3D" id="3.40.50.300">
    <property type="entry name" value="P-loop containing nucleotide triphosphate hydrolases"/>
    <property type="match status" value="1"/>
</dbReference>
<evidence type="ECO:0000256" key="6">
    <source>
        <dbReference type="SAM" id="MobiDB-lite"/>
    </source>
</evidence>
<dbReference type="InterPro" id="IPR050352">
    <property type="entry name" value="ABCG_transporters"/>
</dbReference>
<dbReference type="OrthoDB" id="66620at2759"/>
<comment type="caution">
    <text evidence="10">The sequence shown here is derived from an EMBL/GenBank/DDBJ whole genome shotgun (WGS) entry which is preliminary data.</text>
</comment>
<dbReference type="GO" id="GO:0030659">
    <property type="term" value="C:cytoplasmic vesicle membrane"/>
    <property type="evidence" value="ECO:0007669"/>
    <property type="project" value="TreeGrafter"/>
</dbReference>
<dbReference type="SUPFAM" id="SSF52540">
    <property type="entry name" value="P-loop containing nucleoside triphosphate hydrolases"/>
    <property type="match status" value="1"/>
</dbReference>
<evidence type="ECO:0000259" key="8">
    <source>
        <dbReference type="Pfam" id="PF01061"/>
    </source>
</evidence>
<dbReference type="GO" id="GO:0140359">
    <property type="term" value="F:ABC-type transporter activity"/>
    <property type="evidence" value="ECO:0007669"/>
    <property type="project" value="InterPro"/>
</dbReference>
<feature type="domain" description="ABC transporter family G" evidence="9">
    <location>
        <begin position="265"/>
        <end position="338"/>
    </location>
</feature>
<dbReference type="InterPro" id="IPR013525">
    <property type="entry name" value="ABC2_TM"/>
</dbReference>
<dbReference type="InterPro" id="IPR027417">
    <property type="entry name" value="P-loop_NTPase"/>
</dbReference>
<evidence type="ECO:0000256" key="7">
    <source>
        <dbReference type="SAM" id="Phobius"/>
    </source>
</evidence>
<accession>A0A423TTF4</accession>
<dbReference type="InterPro" id="IPR043926">
    <property type="entry name" value="ABCG_dom"/>
</dbReference>
<gene>
    <name evidence="10" type="ORF">C7M84_001565</name>
</gene>
<sequence>MSDGWSDTSLEDTRRRRHSLPTEEFRVAGNPNPLGIPFYRNLPVMGLEQEERASLLGSQQYVFQSSGSDTYSGDFFDEEEAGDSSGLVKQSGLGYGTWRAPDEGITLTWRDLSVYVPQKRSWFRSDAGHRPFKRVLNNVSGAVRPGSLVALMGSSGFSFDPLLSPLPPKARLRMDRRRTQKQRMARVLELMKELGLLKAQNTRIGTRGRTSRFREERGSAWHSHRPALLFCDEPTTGLDSYNARKLVRMMKDMAARGKTILCTIHQPSSEVFAMFDKLLLLAEGRVAYMGSSSGALEFLDSLGHKCPSTFNPADYYIHTLAVLPGHEHRSRERIKRICDNFAVSAYSKDIDITIQYQDNMCISQSDSGASSQEDHFFRSIPQKPNWLVQFWWLTWRSLVDSYRNPAIHSIRIMQKILIAFLVGVCYTNVTLNQAGIQDIEGVLFIFITENTFPSLYGVLNIFPQELPLFLREYKNGIYRADTYYLSKMVALIPGFIVDPVVFCIICYWMVGLQRHAYHFFMTILITIFTANTASACGSMFSAMFESIPYIMLFLIPFDVVLLISGGLFINLSSMPWYIGWVKYLSWFMYSNEALTVTQWSDVTNITCEMPPGVPCISNGQQVIKEYAFNASHLHYDFGLLTLLYIGFHLLGFLGLYLRARKK</sequence>
<keyword evidence="2" id="KW-0813">Transport</keyword>
<feature type="region of interest" description="Disordered" evidence="6">
    <location>
        <begin position="1"/>
        <end position="25"/>
    </location>
</feature>
<dbReference type="EMBL" id="QCYY01001200">
    <property type="protein sequence ID" value="ROT79701.1"/>
    <property type="molecule type" value="Genomic_DNA"/>
</dbReference>
<organism evidence="10 11">
    <name type="scientific">Penaeus vannamei</name>
    <name type="common">Whiteleg shrimp</name>
    <name type="synonym">Litopenaeus vannamei</name>
    <dbReference type="NCBI Taxonomy" id="6689"/>
    <lineage>
        <taxon>Eukaryota</taxon>
        <taxon>Metazoa</taxon>
        <taxon>Ecdysozoa</taxon>
        <taxon>Arthropoda</taxon>
        <taxon>Crustacea</taxon>
        <taxon>Multicrustacea</taxon>
        <taxon>Malacostraca</taxon>
        <taxon>Eumalacostraca</taxon>
        <taxon>Eucarida</taxon>
        <taxon>Decapoda</taxon>
        <taxon>Dendrobranchiata</taxon>
        <taxon>Penaeoidea</taxon>
        <taxon>Penaeidae</taxon>
        <taxon>Penaeus</taxon>
    </lineage>
</organism>
<proteinExistence type="predicted"/>
<feature type="transmembrane region" description="Helical" evidence="7">
    <location>
        <begin position="549"/>
        <end position="578"/>
    </location>
</feature>
<dbReference type="PANTHER" id="PTHR48041">
    <property type="entry name" value="ABC TRANSPORTER G FAMILY MEMBER 28"/>
    <property type="match status" value="1"/>
</dbReference>
<protein>
    <submittedName>
        <fullName evidence="10">ABC protein, subfamily ABCG</fullName>
    </submittedName>
</protein>
<keyword evidence="3 7" id="KW-0812">Transmembrane</keyword>
<evidence type="ECO:0000256" key="2">
    <source>
        <dbReference type="ARBA" id="ARBA00022448"/>
    </source>
</evidence>
<feature type="transmembrane region" description="Helical" evidence="7">
    <location>
        <begin position="483"/>
        <end position="510"/>
    </location>
</feature>
<evidence type="ECO:0000313" key="11">
    <source>
        <dbReference type="Proteomes" id="UP000283509"/>
    </source>
</evidence>
<dbReference type="AlphaFoldDB" id="A0A423TTF4"/>
<keyword evidence="4 7" id="KW-1133">Transmembrane helix</keyword>
<evidence type="ECO:0000256" key="5">
    <source>
        <dbReference type="ARBA" id="ARBA00023136"/>
    </source>
</evidence>
<keyword evidence="11" id="KW-1185">Reference proteome</keyword>
<evidence type="ECO:0000256" key="4">
    <source>
        <dbReference type="ARBA" id="ARBA00022989"/>
    </source>
</evidence>
<feature type="transmembrane region" description="Helical" evidence="7">
    <location>
        <begin position="637"/>
        <end position="657"/>
    </location>
</feature>
<evidence type="ECO:0000256" key="3">
    <source>
        <dbReference type="ARBA" id="ARBA00022692"/>
    </source>
</evidence>
<keyword evidence="5 7" id="KW-0472">Membrane</keyword>
<dbReference type="Pfam" id="PF01061">
    <property type="entry name" value="ABC2_membrane"/>
    <property type="match status" value="1"/>
</dbReference>
<comment type="subcellular location">
    <subcellularLocation>
        <location evidence="1">Membrane</location>
        <topology evidence="1">Multi-pass membrane protein</topology>
    </subcellularLocation>
</comment>
<dbReference type="GO" id="GO:0005886">
    <property type="term" value="C:plasma membrane"/>
    <property type="evidence" value="ECO:0007669"/>
    <property type="project" value="TreeGrafter"/>
</dbReference>
<feature type="domain" description="ABC-2 type transporter transmembrane" evidence="8">
    <location>
        <begin position="389"/>
        <end position="598"/>
    </location>
</feature>
<evidence type="ECO:0000313" key="10">
    <source>
        <dbReference type="EMBL" id="ROT79701.1"/>
    </source>
</evidence>
<name>A0A423TTF4_PENVA</name>
<dbReference type="PANTHER" id="PTHR48041:SF139">
    <property type="entry name" value="PROTEIN SCARLET"/>
    <property type="match status" value="1"/>
</dbReference>
<evidence type="ECO:0000259" key="9">
    <source>
        <dbReference type="Pfam" id="PF19055"/>
    </source>
</evidence>
<feature type="transmembrane region" description="Helical" evidence="7">
    <location>
        <begin position="516"/>
        <end position="537"/>
    </location>
</feature>